<dbReference type="RefSeq" id="WP_123712818.1">
    <property type="nucleotide sequence ID" value="NZ_RKHR01000004.1"/>
</dbReference>
<dbReference type="Proteomes" id="UP000275394">
    <property type="component" value="Unassembled WGS sequence"/>
</dbReference>
<dbReference type="Pfam" id="PF08878">
    <property type="entry name" value="HamA"/>
    <property type="match status" value="1"/>
</dbReference>
<name>A0A3N2DQZ1_9GAMM</name>
<evidence type="ECO:0000259" key="1">
    <source>
        <dbReference type="Pfam" id="PF08878"/>
    </source>
</evidence>
<protein>
    <submittedName>
        <fullName evidence="2">Uncharacterized protein DUF1837</fullName>
    </submittedName>
</protein>
<evidence type="ECO:0000313" key="2">
    <source>
        <dbReference type="EMBL" id="ROS02082.1"/>
    </source>
</evidence>
<organism evidence="2 3">
    <name type="scientific">Sinobacterium caligoides</name>
    <dbReference type="NCBI Taxonomy" id="933926"/>
    <lineage>
        <taxon>Bacteria</taxon>
        <taxon>Pseudomonadati</taxon>
        <taxon>Pseudomonadota</taxon>
        <taxon>Gammaproteobacteria</taxon>
        <taxon>Cellvibrionales</taxon>
        <taxon>Spongiibacteraceae</taxon>
        <taxon>Sinobacterium</taxon>
    </lineage>
</organism>
<dbReference type="EMBL" id="RKHR01000004">
    <property type="protein sequence ID" value="ROS02082.1"/>
    <property type="molecule type" value="Genomic_DNA"/>
</dbReference>
<dbReference type="AlphaFoldDB" id="A0A3N2DQZ1"/>
<dbReference type="OrthoDB" id="2079328at2"/>
<comment type="caution">
    <text evidence="2">The sequence shown here is derived from an EMBL/GenBank/DDBJ whole genome shotgun (WGS) entry which is preliminary data.</text>
</comment>
<feature type="domain" description="Anti-bacteriophage protein A/HamA C-terminal" evidence="1">
    <location>
        <begin position="22"/>
        <end position="269"/>
    </location>
</feature>
<evidence type="ECO:0000313" key="3">
    <source>
        <dbReference type="Proteomes" id="UP000275394"/>
    </source>
</evidence>
<proteinExistence type="predicted"/>
<sequence length="276" mass="31169">MAKVNKKSEQSKLIGEHPTSGVFFDWFECEDTPTTAEKKHRKLTNKGLASGAIVDYLSDRILKHHATSLQLARIEQKKKILEKHDFTDYMEGRVPFPIKSATTQKGNLGEIILGEYLSASTGLELLVYKLHYNPNIEQSMKGDDILLFEKDNIQSNIIMGEAKFRTTKSKQALDDIVSSLLTKNLPISLTFVCNRLEEMGAVDLSNEIDDLISNIHKSKTPITYVGFYHSDINVYKTIEKHLKSENENLVVISFGEDNPAKLVKDSFAEALKMIMD</sequence>
<gene>
    <name evidence="2" type="ORF">EDC56_2533</name>
</gene>
<dbReference type="InterPro" id="IPR014976">
    <property type="entry name" value="AbpA_HamA_C"/>
</dbReference>
<accession>A0A3N2DQZ1</accession>
<keyword evidence="3" id="KW-1185">Reference proteome</keyword>
<reference evidence="2 3" key="1">
    <citation type="submission" date="2018-11" db="EMBL/GenBank/DDBJ databases">
        <title>Genomic Encyclopedia of Type Strains, Phase IV (KMG-IV): sequencing the most valuable type-strain genomes for metagenomic binning, comparative biology and taxonomic classification.</title>
        <authorList>
            <person name="Goeker M."/>
        </authorList>
    </citation>
    <scope>NUCLEOTIDE SEQUENCE [LARGE SCALE GENOMIC DNA]</scope>
    <source>
        <strain evidence="2 3">DSM 100316</strain>
    </source>
</reference>